<accession>A0A1B2LZ64</accession>
<evidence type="ECO:0000313" key="2">
    <source>
        <dbReference type="Proteomes" id="UP000093391"/>
    </source>
</evidence>
<evidence type="ECO:0000313" key="1">
    <source>
        <dbReference type="EMBL" id="AOA58211.1"/>
    </source>
</evidence>
<proteinExistence type="predicted"/>
<dbReference type="STRING" id="1789224.BFG52_07510"/>
<keyword evidence="2" id="KW-1185">Reference proteome</keyword>
<name>A0A1B2LZ64_9GAMM</name>
<dbReference type="KEGG" id="ala:BFG52_07510"/>
<protein>
    <submittedName>
        <fullName evidence="1">Uncharacterized protein</fullName>
    </submittedName>
</protein>
<gene>
    <name evidence="1" type="ORF">BFG52_07510</name>
</gene>
<sequence>MTIVVYSDADIEKVQGITYRKLDDFFGAVSGATAVFIDGDDPEIKQAYESAKIKILDELPTSAQPPNGSSTVNWADIQGKPSFLELGTTATTAAKGDHDHAIKAHTASGLAAATNLQNFAQALSARTKALEDKQTAG</sequence>
<reference evidence="1 2" key="1">
    <citation type="submission" date="2016-08" db="EMBL/GenBank/DDBJ databases">
        <authorList>
            <person name="Seilhamer J.J."/>
        </authorList>
    </citation>
    <scope>NUCLEOTIDE SEQUENCE [LARGE SCALE GENOMIC DNA]</scope>
    <source>
        <strain evidence="1 2">BRTC-1</strain>
    </source>
</reference>
<dbReference type="EMBL" id="CP016895">
    <property type="protein sequence ID" value="AOA58211.1"/>
    <property type="molecule type" value="Genomic_DNA"/>
</dbReference>
<dbReference type="Proteomes" id="UP000093391">
    <property type="component" value="Chromosome"/>
</dbReference>
<dbReference type="RefSeq" id="WP_067554193.1">
    <property type="nucleotide sequence ID" value="NZ_CP016895.1"/>
</dbReference>
<dbReference type="OrthoDB" id="6174556at2"/>
<dbReference type="AlphaFoldDB" id="A0A1B2LZ64"/>
<organism evidence="1 2">
    <name type="scientific">Acinetobacter larvae</name>
    <dbReference type="NCBI Taxonomy" id="1789224"/>
    <lineage>
        <taxon>Bacteria</taxon>
        <taxon>Pseudomonadati</taxon>
        <taxon>Pseudomonadota</taxon>
        <taxon>Gammaproteobacteria</taxon>
        <taxon>Moraxellales</taxon>
        <taxon>Moraxellaceae</taxon>
        <taxon>Acinetobacter</taxon>
    </lineage>
</organism>